<protein>
    <submittedName>
        <fullName evidence="1">Uncharacterized protein</fullName>
    </submittedName>
</protein>
<comment type="caution">
    <text evidence="1">The sequence shown here is derived from an EMBL/GenBank/DDBJ whole genome shotgun (WGS) entry which is preliminary data.</text>
</comment>
<gene>
    <name evidence="1" type="ORF">EPR50_G00030230</name>
</gene>
<reference evidence="1 2" key="1">
    <citation type="submission" date="2019-01" db="EMBL/GenBank/DDBJ databases">
        <title>A chromosome-scale genome assembly of the yellow perch, Perca flavescens.</title>
        <authorList>
            <person name="Feron R."/>
            <person name="Morvezen R."/>
            <person name="Bestin A."/>
            <person name="Haffray P."/>
            <person name="Klopp C."/>
            <person name="Zahm M."/>
            <person name="Cabau C."/>
            <person name="Roques C."/>
            <person name="Donnadieu C."/>
            <person name="Bouchez O."/>
            <person name="Christie M."/>
            <person name="Larson W."/>
            <person name="Guiguen Y."/>
        </authorList>
    </citation>
    <scope>NUCLEOTIDE SEQUENCE [LARGE SCALE GENOMIC DNA]</scope>
    <source>
        <strain evidence="1">YP-PL-M2</strain>
        <tissue evidence="1">Blood</tissue>
    </source>
</reference>
<dbReference type="Proteomes" id="UP000295070">
    <property type="component" value="Chromosome 3"/>
</dbReference>
<keyword evidence="2" id="KW-1185">Reference proteome</keyword>
<proteinExistence type="predicted"/>
<accession>A0A484DIN5</accession>
<organism evidence="1 2">
    <name type="scientific">Perca flavescens</name>
    <name type="common">American yellow perch</name>
    <name type="synonym">Morone flavescens</name>
    <dbReference type="NCBI Taxonomy" id="8167"/>
    <lineage>
        <taxon>Eukaryota</taxon>
        <taxon>Metazoa</taxon>
        <taxon>Chordata</taxon>
        <taxon>Craniata</taxon>
        <taxon>Vertebrata</taxon>
        <taxon>Euteleostomi</taxon>
        <taxon>Actinopterygii</taxon>
        <taxon>Neopterygii</taxon>
        <taxon>Teleostei</taxon>
        <taxon>Neoteleostei</taxon>
        <taxon>Acanthomorphata</taxon>
        <taxon>Eupercaria</taxon>
        <taxon>Perciformes</taxon>
        <taxon>Percoidei</taxon>
        <taxon>Percidae</taxon>
        <taxon>Percinae</taxon>
        <taxon>Perca</taxon>
    </lineage>
</organism>
<sequence>MSSVSRCSAHTPAGCLRCFISTMPKEGPKELQLWTDVVTRVQTVNGGVPSHTAGSDRTLPEVCGGNGLHYSLNWLDVTLQWMNDG</sequence>
<dbReference type="AlphaFoldDB" id="A0A484DIN5"/>
<dbReference type="EMBL" id="SCKG01000003">
    <property type="protein sequence ID" value="TDH15299.1"/>
    <property type="molecule type" value="Genomic_DNA"/>
</dbReference>
<evidence type="ECO:0000313" key="1">
    <source>
        <dbReference type="EMBL" id="TDH15299.1"/>
    </source>
</evidence>
<name>A0A484DIN5_PERFV</name>
<evidence type="ECO:0000313" key="2">
    <source>
        <dbReference type="Proteomes" id="UP000295070"/>
    </source>
</evidence>